<accession>A0A7S3B5J0</accession>
<organism evidence="1">
    <name type="scientific">Haptolina ericina</name>
    <dbReference type="NCBI Taxonomy" id="156174"/>
    <lineage>
        <taxon>Eukaryota</taxon>
        <taxon>Haptista</taxon>
        <taxon>Haptophyta</taxon>
        <taxon>Prymnesiophyceae</taxon>
        <taxon>Prymnesiales</taxon>
        <taxon>Prymnesiaceae</taxon>
        <taxon>Haptolina</taxon>
    </lineage>
</organism>
<dbReference type="EMBL" id="HBHX01043273">
    <property type="protein sequence ID" value="CAE0123261.1"/>
    <property type="molecule type" value="Transcribed_RNA"/>
</dbReference>
<protein>
    <submittedName>
        <fullName evidence="1">Uncharacterized protein</fullName>
    </submittedName>
</protein>
<evidence type="ECO:0000313" key="1">
    <source>
        <dbReference type="EMBL" id="CAE0123261.1"/>
    </source>
</evidence>
<dbReference type="AlphaFoldDB" id="A0A7S3B5J0"/>
<gene>
    <name evidence="1" type="ORF">HERI1096_LOCUS23963</name>
</gene>
<reference evidence="1" key="1">
    <citation type="submission" date="2021-01" db="EMBL/GenBank/DDBJ databases">
        <authorList>
            <person name="Corre E."/>
            <person name="Pelletier E."/>
            <person name="Niang G."/>
            <person name="Scheremetjew M."/>
            <person name="Finn R."/>
            <person name="Kale V."/>
            <person name="Holt S."/>
            <person name="Cochrane G."/>
            <person name="Meng A."/>
            <person name="Brown T."/>
            <person name="Cohen L."/>
        </authorList>
    </citation>
    <scope>NUCLEOTIDE SEQUENCE</scope>
    <source>
        <strain evidence="1">CCMP281</strain>
    </source>
</reference>
<sequence>MTKKLDASAALAEYEKILASLRSEERMAPEDKDQRLKQAAEFRDKAEERVSSQNLELAKRVDAESGPRVDPPNCAPVQAFQLRLQSADVEALGFRYADGGYEVHLGAASLARVRAAGYASVGRTTPMKPLTLDNPGKERAGIPLHATMFAYAFPLQGHHSLSFAPETPEEEAMLYGAFAYFQNADSLVALKAVTIAADGLPFRGPHMLTAHPGSAVAEGEDGAAGEGAAREREVVDGAKLREFLLRSGRCHPVTIKALRTIGVEKFWWLGPGEQIAEEGGGAWPHGAFIYIYGEDARENDCFLAVEGPEGSEAGLAVVREG</sequence>
<proteinExistence type="predicted"/>
<name>A0A7S3B5J0_9EUKA</name>